<accession>A0ABT9A3M5</accession>
<feature type="region of interest" description="Disordered" evidence="1">
    <location>
        <begin position="1"/>
        <end position="23"/>
    </location>
</feature>
<keyword evidence="4" id="KW-1185">Reference proteome</keyword>
<protein>
    <submittedName>
        <fullName evidence="3">DUF559 domain-containing protein</fullName>
    </submittedName>
</protein>
<sequence length="104" mass="12057">MTEAELLKRAKEMRRNPTEPEKRLWRSLSNSQLAGYKFRRQHVVLEALAIIDFLCPAVGLGIEIDGETHDVEADERRDRRLDALGAIFQCGGDRHHQRRVARHK</sequence>
<evidence type="ECO:0000259" key="2">
    <source>
        <dbReference type="Pfam" id="PF04480"/>
    </source>
</evidence>
<dbReference type="InterPro" id="IPR047216">
    <property type="entry name" value="Endonuclease_DUF559_bact"/>
</dbReference>
<gene>
    <name evidence="3" type="ORF">Q5H94_16970</name>
</gene>
<organism evidence="3 4">
    <name type="scientific">Sphingomonas immobilis</name>
    <dbReference type="NCBI Taxonomy" id="3063997"/>
    <lineage>
        <taxon>Bacteria</taxon>
        <taxon>Pseudomonadati</taxon>
        <taxon>Pseudomonadota</taxon>
        <taxon>Alphaproteobacteria</taxon>
        <taxon>Sphingomonadales</taxon>
        <taxon>Sphingomonadaceae</taxon>
        <taxon>Sphingomonas</taxon>
    </lineage>
</organism>
<dbReference type="InterPro" id="IPR007569">
    <property type="entry name" value="DUF559"/>
</dbReference>
<dbReference type="PANTHER" id="PTHR38590">
    <property type="entry name" value="BLL0828 PROTEIN"/>
    <property type="match status" value="1"/>
</dbReference>
<evidence type="ECO:0000256" key="1">
    <source>
        <dbReference type="SAM" id="MobiDB-lite"/>
    </source>
</evidence>
<name>A0ABT9A3M5_9SPHN</name>
<dbReference type="SUPFAM" id="SSF52980">
    <property type="entry name" value="Restriction endonuclease-like"/>
    <property type="match status" value="1"/>
</dbReference>
<dbReference type="Proteomes" id="UP001176468">
    <property type="component" value="Unassembled WGS sequence"/>
</dbReference>
<dbReference type="Gene3D" id="3.40.960.10">
    <property type="entry name" value="VSR Endonuclease"/>
    <property type="match status" value="1"/>
</dbReference>
<evidence type="ECO:0000313" key="4">
    <source>
        <dbReference type="Proteomes" id="UP001176468"/>
    </source>
</evidence>
<dbReference type="EMBL" id="JAUQSZ010000013">
    <property type="protein sequence ID" value="MDO7844022.1"/>
    <property type="molecule type" value="Genomic_DNA"/>
</dbReference>
<dbReference type="InterPro" id="IPR011335">
    <property type="entry name" value="Restrct_endonuc-II-like"/>
</dbReference>
<feature type="domain" description="DUF559" evidence="2">
    <location>
        <begin position="6"/>
        <end position="85"/>
    </location>
</feature>
<reference evidence="3" key="1">
    <citation type="submission" date="2023-07" db="EMBL/GenBank/DDBJ databases">
        <authorList>
            <person name="Kim M.K."/>
        </authorList>
    </citation>
    <scope>NUCLEOTIDE SEQUENCE</scope>
    <source>
        <strain evidence="3">CA1-15</strain>
    </source>
</reference>
<dbReference type="PANTHER" id="PTHR38590:SF1">
    <property type="entry name" value="BLL0828 PROTEIN"/>
    <property type="match status" value="1"/>
</dbReference>
<comment type="caution">
    <text evidence="3">The sequence shown here is derived from an EMBL/GenBank/DDBJ whole genome shotgun (WGS) entry which is preliminary data.</text>
</comment>
<proteinExistence type="predicted"/>
<dbReference type="Pfam" id="PF04480">
    <property type="entry name" value="DUF559"/>
    <property type="match status" value="1"/>
</dbReference>
<evidence type="ECO:0000313" key="3">
    <source>
        <dbReference type="EMBL" id="MDO7844022.1"/>
    </source>
</evidence>
<dbReference type="RefSeq" id="WP_304562483.1">
    <property type="nucleotide sequence ID" value="NZ_JAUQSZ010000013.1"/>
</dbReference>